<dbReference type="InterPro" id="IPR052097">
    <property type="entry name" value="SET-MYND_domain_protein"/>
</dbReference>
<keyword evidence="3" id="KW-0949">S-adenosyl-L-methionine</keyword>
<dbReference type="InterPro" id="IPR046341">
    <property type="entry name" value="SET_dom_sf"/>
</dbReference>
<sequence length="245" mass="28043">YFLTKKHFCKKFWDKVGIIAYDFLNFSSKKVAVAEPGVPVQANQENKIFIGGKEYIAAHPRIVFEQNDFQGRFAKAVEDIETGTIIVEENAHSSVVDALHIVTNCQYCSISVDQPIACPSCGNVVFCSTNCERLANKSFHKVECLIQQSIFASGASVNCSLAMRIISQRPFSFFKDKKNKLKDFLKDSCKKSIIKKKSYRSDDYDNVFFLCRNQLARQKDELVHYSCMAIYLLRLLKFGKYFPFE</sequence>
<dbReference type="Gene3D" id="1.10.220.160">
    <property type="match status" value="1"/>
</dbReference>
<dbReference type="Pfam" id="PF01753">
    <property type="entry name" value="zf-MYND"/>
    <property type="match status" value="1"/>
</dbReference>
<dbReference type="Gene3D" id="6.10.140.2220">
    <property type="match status" value="1"/>
</dbReference>
<dbReference type="InterPro" id="IPR002893">
    <property type="entry name" value="Znf_MYND"/>
</dbReference>
<name>A0ABQ9IRS9_9CUCU</name>
<feature type="non-terminal residue" evidence="8">
    <location>
        <position position="1"/>
    </location>
</feature>
<evidence type="ECO:0000256" key="2">
    <source>
        <dbReference type="ARBA" id="ARBA00022679"/>
    </source>
</evidence>
<reference evidence="8" key="1">
    <citation type="journal article" date="2023" name="Insect Mol. Biol.">
        <title>Genome sequencing provides insights into the evolution of gene families encoding plant cell wall-degrading enzymes in longhorned beetles.</title>
        <authorList>
            <person name="Shin N.R."/>
            <person name="Okamura Y."/>
            <person name="Kirsch R."/>
            <person name="Pauchet Y."/>
        </authorList>
    </citation>
    <scope>NUCLEOTIDE SEQUENCE</scope>
    <source>
        <strain evidence="8">MMC_N1</strain>
    </source>
</reference>
<evidence type="ECO:0000256" key="3">
    <source>
        <dbReference type="ARBA" id="ARBA00022691"/>
    </source>
</evidence>
<dbReference type="Proteomes" id="UP001162164">
    <property type="component" value="Unassembled WGS sequence"/>
</dbReference>
<keyword evidence="4" id="KW-0479">Metal-binding</keyword>
<evidence type="ECO:0000256" key="6">
    <source>
        <dbReference type="ARBA" id="ARBA00022833"/>
    </source>
</evidence>
<feature type="non-terminal residue" evidence="8">
    <location>
        <position position="245"/>
    </location>
</feature>
<feature type="domain" description="MYND-type" evidence="7">
    <location>
        <begin position="105"/>
        <end position="144"/>
    </location>
</feature>
<keyword evidence="6" id="KW-0862">Zinc</keyword>
<organism evidence="8 9">
    <name type="scientific">Molorchus minor</name>
    <dbReference type="NCBI Taxonomy" id="1323400"/>
    <lineage>
        <taxon>Eukaryota</taxon>
        <taxon>Metazoa</taxon>
        <taxon>Ecdysozoa</taxon>
        <taxon>Arthropoda</taxon>
        <taxon>Hexapoda</taxon>
        <taxon>Insecta</taxon>
        <taxon>Pterygota</taxon>
        <taxon>Neoptera</taxon>
        <taxon>Endopterygota</taxon>
        <taxon>Coleoptera</taxon>
        <taxon>Polyphaga</taxon>
        <taxon>Cucujiformia</taxon>
        <taxon>Chrysomeloidea</taxon>
        <taxon>Cerambycidae</taxon>
        <taxon>Lamiinae</taxon>
        <taxon>Monochamini</taxon>
        <taxon>Molorchus</taxon>
    </lineage>
</organism>
<dbReference type="EMBL" id="JAPWTJ010003389">
    <property type="protein sequence ID" value="KAJ8957475.1"/>
    <property type="molecule type" value="Genomic_DNA"/>
</dbReference>
<proteinExistence type="predicted"/>
<comment type="caution">
    <text evidence="8">The sequence shown here is derived from an EMBL/GenBank/DDBJ whole genome shotgun (WGS) entry which is preliminary data.</text>
</comment>
<dbReference type="PANTHER" id="PTHR46165:SF7">
    <property type="entry name" value="SET AND MYND DOMAIN-CONTAINING PROTEIN 4"/>
    <property type="match status" value="1"/>
</dbReference>
<gene>
    <name evidence="8" type="ORF">NQ317_004837</name>
</gene>
<evidence type="ECO:0000313" key="9">
    <source>
        <dbReference type="Proteomes" id="UP001162164"/>
    </source>
</evidence>
<evidence type="ECO:0000259" key="7">
    <source>
        <dbReference type="Pfam" id="PF01753"/>
    </source>
</evidence>
<protein>
    <recommendedName>
        <fullName evidence="7">MYND-type domain-containing protein</fullName>
    </recommendedName>
</protein>
<dbReference type="Gene3D" id="2.170.270.10">
    <property type="entry name" value="SET domain"/>
    <property type="match status" value="1"/>
</dbReference>
<evidence type="ECO:0000256" key="5">
    <source>
        <dbReference type="ARBA" id="ARBA00022771"/>
    </source>
</evidence>
<keyword evidence="5" id="KW-0863">Zinc-finger</keyword>
<accession>A0ABQ9IRS9</accession>
<keyword evidence="9" id="KW-1185">Reference proteome</keyword>
<evidence type="ECO:0000313" key="8">
    <source>
        <dbReference type="EMBL" id="KAJ8957475.1"/>
    </source>
</evidence>
<keyword evidence="1" id="KW-0489">Methyltransferase</keyword>
<dbReference type="PANTHER" id="PTHR46165">
    <property type="entry name" value="SET AND MYND DOMAIN-CONTAINING PROTEIN 4"/>
    <property type="match status" value="1"/>
</dbReference>
<evidence type="ECO:0000256" key="1">
    <source>
        <dbReference type="ARBA" id="ARBA00022603"/>
    </source>
</evidence>
<dbReference type="SUPFAM" id="SSF144232">
    <property type="entry name" value="HIT/MYND zinc finger-like"/>
    <property type="match status" value="1"/>
</dbReference>
<keyword evidence="2" id="KW-0808">Transferase</keyword>
<evidence type="ECO:0000256" key="4">
    <source>
        <dbReference type="ARBA" id="ARBA00022723"/>
    </source>
</evidence>